<organism evidence="2 3">
    <name type="scientific">Mucilaginibacter psychrotolerans</name>
    <dbReference type="NCBI Taxonomy" id="1524096"/>
    <lineage>
        <taxon>Bacteria</taxon>
        <taxon>Pseudomonadati</taxon>
        <taxon>Bacteroidota</taxon>
        <taxon>Sphingobacteriia</taxon>
        <taxon>Sphingobacteriales</taxon>
        <taxon>Sphingobacteriaceae</taxon>
        <taxon>Mucilaginibacter</taxon>
    </lineage>
</organism>
<accession>A0A4Y8S4G0</accession>
<dbReference type="AlphaFoldDB" id="A0A4Y8S4G0"/>
<dbReference type="Proteomes" id="UP000297540">
    <property type="component" value="Unassembled WGS sequence"/>
</dbReference>
<evidence type="ECO:0000313" key="2">
    <source>
        <dbReference type="EMBL" id="TFF33616.1"/>
    </source>
</evidence>
<gene>
    <name evidence="2" type="ORF">E2R66_24915</name>
</gene>
<dbReference type="RefSeq" id="WP_133236048.1">
    <property type="nucleotide sequence ID" value="NZ_SOZE01000041.1"/>
</dbReference>
<comment type="caution">
    <text evidence="2">The sequence shown here is derived from an EMBL/GenBank/DDBJ whole genome shotgun (WGS) entry which is preliminary data.</text>
</comment>
<reference evidence="2 3" key="1">
    <citation type="journal article" date="2017" name="Int. J. Syst. Evol. Microbiol.">
        <title>Mucilaginibacterpsychrotolerans sp. nov., isolated from peatlands.</title>
        <authorList>
            <person name="Deng Y."/>
            <person name="Shen L."/>
            <person name="Xu B."/>
            <person name="Liu Y."/>
            <person name="Gu Z."/>
            <person name="Liu H."/>
            <person name="Zhou Y."/>
        </authorList>
    </citation>
    <scope>NUCLEOTIDE SEQUENCE [LARGE SCALE GENOMIC DNA]</scope>
    <source>
        <strain evidence="2 3">NH7-4</strain>
    </source>
</reference>
<dbReference type="OrthoDB" id="7432683at2"/>
<sequence>MQPIKSISIPTPCHEDWQQMTPVAQGRHCQSCCKTVIDFTEMTSQEIISYFASQKNVCGKIAKSQLAAVNYQLELQNQGHFSWKRVIAAVWFSTLLSIGANAQSKTHKPGPLSNTSPKSHLRSDKSKVTLEARSIKKLETTPALIGDAVLTDTMPQHPTEMKITLGGMVAGVKIEPVPVPERWWDELFRIF</sequence>
<keyword evidence="3" id="KW-1185">Reference proteome</keyword>
<feature type="region of interest" description="Disordered" evidence="1">
    <location>
        <begin position="103"/>
        <end position="125"/>
    </location>
</feature>
<evidence type="ECO:0000256" key="1">
    <source>
        <dbReference type="SAM" id="MobiDB-lite"/>
    </source>
</evidence>
<protein>
    <submittedName>
        <fullName evidence="2">Uncharacterized protein</fullName>
    </submittedName>
</protein>
<name>A0A4Y8S4G0_9SPHI</name>
<proteinExistence type="predicted"/>
<evidence type="ECO:0000313" key="3">
    <source>
        <dbReference type="Proteomes" id="UP000297540"/>
    </source>
</evidence>
<dbReference type="EMBL" id="SOZE01000041">
    <property type="protein sequence ID" value="TFF33616.1"/>
    <property type="molecule type" value="Genomic_DNA"/>
</dbReference>